<gene>
    <name evidence="1" type="ORF">BDV29DRAFT_164102</name>
</gene>
<name>A0A5N5XFZ1_9EURO</name>
<dbReference type="AlphaFoldDB" id="A0A5N5XFZ1"/>
<sequence>MCSTVPHQTCTAAQASYGSTQSMRLLGKPTLPMMMRLNCPCKQHMTAPLMRSATQSSIVLTSLEPWV</sequence>
<dbReference type="Proteomes" id="UP000326565">
    <property type="component" value="Unassembled WGS sequence"/>
</dbReference>
<evidence type="ECO:0000313" key="2">
    <source>
        <dbReference type="Proteomes" id="UP000326565"/>
    </source>
</evidence>
<keyword evidence="2" id="KW-1185">Reference proteome</keyword>
<reference evidence="1 2" key="1">
    <citation type="submission" date="2019-04" db="EMBL/GenBank/DDBJ databases">
        <title>Friends and foes A comparative genomics study of 23 Aspergillus species from section Flavi.</title>
        <authorList>
            <consortium name="DOE Joint Genome Institute"/>
            <person name="Kjaerbolling I."/>
            <person name="Vesth T."/>
            <person name="Frisvad J.C."/>
            <person name="Nybo J.L."/>
            <person name="Theobald S."/>
            <person name="Kildgaard S."/>
            <person name="Isbrandt T."/>
            <person name="Kuo A."/>
            <person name="Sato A."/>
            <person name="Lyhne E.K."/>
            <person name="Kogle M.E."/>
            <person name="Wiebenga A."/>
            <person name="Kun R.S."/>
            <person name="Lubbers R.J."/>
            <person name="Makela M.R."/>
            <person name="Barry K."/>
            <person name="Chovatia M."/>
            <person name="Clum A."/>
            <person name="Daum C."/>
            <person name="Haridas S."/>
            <person name="He G."/>
            <person name="LaButti K."/>
            <person name="Lipzen A."/>
            <person name="Mondo S."/>
            <person name="Riley R."/>
            <person name="Salamov A."/>
            <person name="Simmons B.A."/>
            <person name="Magnuson J.K."/>
            <person name="Henrissat B."/>
            <person name="Mortensen U.H."/>
            <person name="Larsen T.O."/>
            <person name="Devries R.P."/>
            <person name="Grigoriev I.V."/>
            <person name="Machida M."/>
            <person name="Baker S.E."/>
            <person name="Andersen M.R."/>
        </authorList>
    </citation>
    <scope>NUCLEOTIDE SEQUENCE [LARGE SCALE GENOMIC DNA]</scope>
    <source>
        <strain evidence="1 2">CBS 151.66</strain>
    </source>
</reference>
<accession>A0A5N5XFZ1</accession>
<proteinExistence type="predicted"/>
<organism evidence="1 2">
    <name type="scientific">Aspergillus leporis</name>
    <dbReference type="NCBI Taxonomy" id="41062"/>
    <lineage>
        <taxon>Eukaryota</taxon>
        <taxon>Fungi</taxon>
        <taxon>Dikarya</taxon>
        <taxon>Ascomycota</taxon>
        <taxon>Pezizomycotina</taxon>
        <taxon>Eurotiomycetes</taxon>
        <taxon>Eurotiomycetidae</taxon>
        <taxon>Eurotiales</taxon>
        <taxon>Aspergillaceae</taxon>
        <taxon>Aspergillus</taxon>
        <taxon>Aspergillus subgen. Circumdati</taxon>
    </lineage>
</organism>
<protein>
    <submittedName>
        <fullName evidence="1">Uncharacterized protein</fullName>
    </submittedName>
</protein>
<evidence type="ECO:0000313" key="1">
    <source>
        <dbReference type="EMBL" id="KAB8079636.1"/>
    </source>
</evidence>
<dbReference type="EMBL" id="ML732149">
    <property type="protein sequence ID" value="KAB8079636.1"/>
    <property type="molecule type" value="Genomic_DNA"/>
</dbReference>